<keyword evidence="1" id="KW-0812">Transmembrane</keyword>
<dbReference type="Proteomes" id="UP001162836">
    <property type="component" value="Unassembled WGS sequence"/>
</dbReference>
<evidence type="ECO:0000313" key="4">
    <source>
        <dbReference type="Proteomes" id="UP001162836"/>
    </source>
</evidence>
<dbReference type="CDD" id="cd09112">
    <property type="entry name" value="PLDc_CLS_2"/>
    <property type="match status" value="1"/>
</dbReference>
<dbReference type="PIRSF" id="PIRSF000850">
    <property type="entry name" value="Phospholipase_D_PSS"/>
    <property type="match status" value="1"/>
</dbReference>
<feature type="domain" description="PLD phosphodiesterase" evidence="2">
    <location>
        <begin position="376"/>
        <end position="403"/>
    </location>
</feature>
<evidence type="ECO:0000256" key="1">
    <source>
        <dbReference type="SAM" id="Phobius"/>
    </source>
</evidence>
<comment type="caution">
    <text evidence="3">The sequence shown here is derived from an EMBL/GenBank/DDBJ whole genome shotgun (WGS) entry which is preliminary data.</text>
</comment>
<dbReference type="PROSITE" id="PS50035">
    <property type="entry name" value="PLD"/>
    <property type="match status" value="2"/>
</dbReference>
<evidence type="ECO:0000313" key="3">
    <source>
        <dbReference type="EMBL" id="MCD4839798.1"/>
    </source>
</evidence>
<reference evidence="3 4" key="1">
    <citation type="journal article" date="2023" name="Antonie Van Leeuwenhoek">
        <title>Unveiling the genomic potential of a novel thermostable glycoside hydrolases producing Neobacillus sedimentimangrovi UE25.</title>
        <authorList>
            <person name="Ejaz U."/>
            <person name="Saleem F."/>
            <person name="Rashid R."/>
            <person name="Hasan K.A."/>
            <person name="Syed M.N."/>
            <person name="Sohail M."/>
        </authorList>
    </citation>
    <scope>NUCLEOTIDE SEQUENCE [LARGE SCALE GENOMIC DNA]</scope>
    <source>
        <strain evidence="3 4">UE25</strain>
    </source>
</reference>
<dbReference type="PANTHER" id="PTHR21248:SF7">
    <property type="entry name" value="MINOR CARDIOLIPIN SYNTHASE CLSB"/>
    <property type="match status" value="1"/>
</dbReference>
<dbReference type="SUPFAM" id="SSF56024">
    <property type="entry name" value="Phospholipase D/nuclease"/>
    <property type="match status" value="2"/>
</dbReference>
<proteinExistence type="predicted"/>
<dbReference type="EMBL" id="JAJODE010000041">
    <property type="protein sequence ID" value="MCD4839798.1"/>
    <property type="molecule type" value="Genomic_DNA"/>
</dbReference>
<accession>A0ABS8QKI1</accession>
<dbReference type="PANTHER" id="PTHR21248">
    <property type="entry name" value="CARDIOLIPIN SYNTHASE"/>
    <property type="match status" value="1"/>
</dbReference>
<keyword evidence="1" id="KW-1133">Transmembrane helix</keyword>
<protein>
    <submittedName>
        <fullName evidence="3">Phospholipase D-like domain-containing protein</fullName>
    </submittedName>
</protein>
<feature type="transmembrane region" description="Helical" evidence="1">
    <location>
        <begin position="6"/>
        <end position="25"/>
    </location>
</feature>
<sequence length="463" mass="53757">MNVVLIIFGMIMLILIWLLLDFNLGRRKHLSTLRKMESPVLYSEFEIFSTGKDLFRDFFTELRRAEKHIHVLFYIVKEDSFSQEFLEILKEKAKEGVEVRLMLDRLGSWKVKKNTIKSLRKEGVQFAFINKVKLPYLFYSSQVRNHRKITVIDGRIGYLGGFNIGLEYIDQDPKLSPWRDYHLKITGEGVHFLQQEFLVDWQQCTGIQMLPPITPSQEGKKNSQKTHFNFPESIRVGHHGWGLAEAAVEFYGGAKEAHTSTKESTKRPLVQMESHVDYFPELPKGKIQHQIMSTEAFQLEEMFIRLIQEAEKSIIIGTPYFIPSKKILKELLNAVQRGVHLTILVPFVSDHILVQEASYRYLRPLLQAGAIVYHFQNGFYHAKALVIDNKICELGTANLDKRSLYLNKEINCYIYDPAFIDQVKQIIQKDIQDSKRLTLETLNQPNLTRTIKEKLAGAISYFL</sequence>
<gene>
    <name evidence="3" type="ORF">LRS37_13150</name>
</gene>
<dbReference type="Pfam" id="PF13091">
    <property type="entry name" value="PLDc_2"/>
    <property type="match status" value="2"/>
</dbReference>
<dbReference type="Gene3D" id="3.30.870.10">
    <property type="entry name" value="Endonuclease Chain A"/>
    <property type="match status" value="2"/>
</dbReference>
<name>A0ABS8QKI1_9BACI</name>
<dbReference type="RefSeq" id="WP_163184148.1">
    <property type="nucleotide sequence ID" value="NZ_JAAFZF010000043.1"/>
</dbReference>
<organism evidence="3 4">
    <name type="scientific">Neobacillus sedimentimangrovi</name>
    <dbReference type="NCBI Taxonomy" id="2699460"/>
    <lineage>
        <taxon>Bacteria</taxon>
        <taxon>Bacillati</taxon>
        <taxon>Bacillota</taxon>
        <taxon>Bacilli</taxon>
        <taxon>Bacillales</taxon>
        <taxon>Bacillaceae</taxon>
        <taxon>Neobacillus</taxon>
    </lineage>
</organism>
<dbReference type="InterPro" id="IPR001736">
    <property type="entry name" value="PLipase_D/transphosphatidylase"/>
</dbReference>
<keyword evidence="1" id="KW-0472">Membrane</keyword>
<evidence type="ECO:0000259" key="2">
    <source>
        <dbReference type="PROSITE" id="PS50035"/>
    </source>
</evidence>
<keyword evidence="4" id="KW-1185">Reference proteome</keyword>
<dbReference type="CDD" id="cd09110">
    <property type="entry name" value="PLDc_CLS_1"/>
    <property type="match status" value="1"/>
</dbReference>
<feature type="domain" description="PLD phosphodiesterase" evidence="2">
    <location>
        <begin position="141"/>
        <end position="168"/>
    </location>
</feature>
<dbReference type="SMART" id="SM00155">
    <property type="entry name" value="PLDc"/>
    <property type="match status" value="2"/>
</dbReference>
<dbReference type="InterPro" id="IPR025202">
    <property type="entry name" value="PLD-like_dom"/>
</dbReference>